<dbReference type="GO" id="GO:0000462">
    <property type="term" value="P:maturation of SSU-rRNA from tricistronic rRNA transcript (SSU-rRNA, 5.8S rRNA, LSU-rRNA)"/>
    <property type="evidence" value="ECO:0007669"/>
    <property type="project" value="InterPro"/>
</dbReference>
<dbReference type="GO" id="GO:0030686">
    <property type="term" value="C:90S preribosome"/>
    <property type="evidence" value="ECO:0007669"/>
    <property type="project" value="InterPro"/>
</dbReference>
<evidence type="ECO:0000256" key="2">
    <source>
        <dbReference type="SAM" id="MobiDB-lite"/>
    </source>
</evidence>
<organism evidence="3 4">
    <name type="scientific">Agrocybe pediades</name>
    <dbReference type="NCBI Taxonomy" id="84607"/>
    <lineage>
        <taxon>Eukaryota</taxon>
        <taxon>Fungi</taxon>
        <taxon>Dikarya</taxon>
        <taxon>Basidiomycota</taxon>
        <taxon>Agaricomycotina</taxon>
        <taxon>Agaricomycetes</taxon>
        <taxon>Agaricomycetidae</taxon>
        <taxon>Agaricales</taxon>
        <taxon>Agaricineae</taxon>
        <taxon>Strophariaceae</taxon>
        <taxon>Agrocybe</taxon>
    </lineage>
</organism>
<dbReference type="Proteomes" id="UP000521872">
    <property type="component" value="Unassembled WGS sequence"/>
</dbReference>
<dbReference type="InterPro" id="IPR036322">
    <property type="entry name" value="WD40_repeat_dom_sf"/>
</dbReference>
<dbReference type="GO" id="GO:0034455">
    <property type="term" value="C:t-UTP complex"/>
    <property type="evidence" value="ECO:0007669"/>
    <property type="project" value="TreeGrafter"/>
</dbReference>
<dbReference type="InterPro" id="IPR001680">
    <property type="entry name" value="WD40_rpt"/>
</dbReference>
<feature type="compositionally biased region" description="Gly residues" evidence="2">
    <location>
        <begin position="858"/>
        <end position="868"/>
    </location>
</feature>
<dbReference type="SUPFAM" id="SSF50960">
    <property type="entry name" value="TolB, C-terminal domain"/>
    <property type="match status" value="1"/>
</dbReference>
<keyword evidence="1" id="KW-0853">WD repeat</keyword>
<keyword evidence="4" id="KW-1185">Reference proteome</keyword>
<gene>
    <name evidence="3" type="ORF">D9613_001618</name>
</gene>
<proteinExistence type="predicted"/>
<dbReference type="Pfam" id="PF00400">
    <property type="entry name" value="WD40"/>
    <property type="match status" value="2"/>
</dbReference>
<feature type="compositionally biased region" description="Low complexity" evidence="2">
    <location>
        <begin position="645"/>
        <end position="665"/>
    </location>
</feature>
<evidence type="ECO:0000313" key="3">
    <source>
        <dbReference type="EMBL" id="KAF4623771.1"/>
    </source>
</evidence>
<dbReference type="PANTHER" id="PTHR44163">
    <property type="entry name" value="U3 SMALL NUCLEOLAR RNA-ASSOCIATED PROTEIN 4 HOMOLOG"/>
    <property type="match status" value="1"/>
</dbReference>
<name>A0A8H4VV29_9AGAR</name>
<feature type="repeat" description="WD" evidence="1">
    <location>
        <begin position="240"/>
        <end position="264"/>
    </location>
</feature>
<dbReference type="AlphaFoldDB" id="A0A8H4VV29"/>
<feature type="region of interest" description="Disordered" evidence="2">
    <location>
        <begin position="838"/>
        <end position="868"/>
    </location>
</feature>
<dbReference type="SUPFAM" id="SSF50978">
    <property type="entry name" value="WD40 repeat-like"/>
    <property type="match status" value="1"/>
</dbReference>
<protein>
    <recommendedName>
        <fullName evidence="5">U3 small nucleolar RNA-associated protein 4</fullName>
    </recommendedName>
</protein>
<dbReference type="InterPro" id="IPR015943">
    <property type="entry name" value="WD40/YVTN_repeat-like_dom_sf"/>
</dbReference>
<dbReference type="PROSITE" id="PS50082">
    <property type="entry name" value="WD_REPEATS_2"/>
    <property type="match status" value="1"/>
</dbReference>
<feature type="compositionally biased region" description="Acidic residues" evidence="2">
    <location>
        <begin position="225"/>
        <end position="238"/>
    </location>
</feature>
<feature type="compositionally biased region" description="Acidic residues" evidence="2">
    <location>
        <begin position="678"/>
        <end position="689"/>
    </location>
</feature>
<reference evidence="3 4" key="1">
    <citation type="submission" date="2019-12" db="EMBL/GenBank/DDBJ databases">
        <authorList>
            <person name="Floudas D."/>
            <person name="Bentzer J."/>
            <person name="Ahren D."/>
            <person name="Johansson T."/>
            <person name="Persson P."/>
            <person name="Tunlid A."/>
        </authorList>
    </citation>
    <scope>NUCLEOTIDE SEQUENCE [LARGE SCALE GENOMIC DNA]</scope>
    <source>
        <strain evidence="3 4">CBS 102.39</strain>
    </source>
</reference>
<feature type="region of interest" description="Disordered" evidence="2">
    <location>
        <begin position="645"/>
        <end position="690"/>
    </location>
</feature>
<feature type="region of interest" description="Disordered" evidence="2">
    <location>
        <begin position="207"/>
        <end position="243"/>
    </location>
</feature>
<dbReference type="PANTHER" id="PTHR44163:SF1">
    <property type="entry name" value="U3 SMALL NUCLEOLAR RNA-ASSOCIATED PROTEIN 4 HOMOLOG"/>
    <property type="match status" value="1"/>
</dbReference>
<comment type="caution">
    <text evidence="3">The sequence shown here is derived from an EMBL/GenBank/DDBJ whole genome shotgun (WGS) entry which is preliminary data.</text>
</comment>
<evidence type="ECO:0000256" key="1">
    <source>
        <dbReference type="PROSITE-ProRule" id="PRU00221"/>
    </source>
</evidence>
<dbReference type="SMART" id="SM00320">
    <property type="entry name" value="WD40"/>
    <property type="match status" value="9"/>
</dbReference>
<dbReference type="Gene3D" id="2.130.10.10">
    <property type="entry name" value="YVTN repeat-like/Quinoprotein amine dehydrogenase"/>
    <property type="match status" value="3"/>
</dbReference>
<dbReference type="GO" id="GO:0032040">
    <property type="term" value="C:small-subunit processome"/>
    <property type="evidence" value="ECO:0007669"/>
    <property type="project" value="TreeGrafter"/>
</dbReference>
<dbReference type="InterPro" id="IPR046351">
    <property type="entry name" value="UTP4"/>
</dbReference>
<sequence length="927" mass="101190">MDKKRDNPTTLSVHRCRFVDYAPSAITALAYPPLPLPSVKGKKKTTAGKQPLKFGVLAVGHANGNIDICEWMGAEGESQCSQAWVVRKTLPGPYPSKVDSLAFVIRHPDDLGPNDVPKQSDLRLFSSGGGSELIEWDLEKGCIRRTIGSQGGTIWSIAVNPSNSSIALGCEDGTVRILSIAHDTLTHSRRFDRVKCRMLSIAWGPPVPRKSKSQTDKAQPADSSSESDEDEDDEDDWTDSFLVTGGSDSSLRKWDVATGRVVERMGVDKVRGERTLVWTVGVLGDGTIVSGDSLGMVKFWDSRTCTQLYSFKAHGADVLCMAISPEGKALYTAGVDQKTVQFSLIKTSSTGNGPSTTRWTQTCSKRMHSHDVRALAIWPPYTPLPSSHKRQFPIDVAPILASGGLDMSVVLTPAALAQNTIVKITNPLDTSAESTFEDSYHRKLAFVQKGAVRVARSARLVSLARESGLTVWRIQKKPDGNAEPQPIPLEIDEDYPEAEPFAGGWEKVLEMDLRVDSNITTHQFSDDGKWLAVSDLYESKLFAIRAQSNGELSVKRVKEFSSLLQAHIPASSGNASSSTGAAAFQFTPDSSKLIMSTSMSSYILIINLTGDKPRVLRRFDHHRMQDSIVHDRVIKGRTPALVNGSVHVNGHVNGDVDVDVNMESPPSSPSPAKKDSESSDEDDSDEEDVGSTAAIVSVDQIAVSTDGQWVATSDNHARTHVYNLDLISHHCTLPSFHRSAQALAFDPMHPSVLLLAFPDNSIQIYDVETQQFPIWGKELSASLPKRFTHAHDPILGVTFDPPAPAAAAGGPEGKTRFVLFWGATWLFKVDLDTRTRHVGGKKRRREVVPVPGPPPTPGGGVGGVVGGPGGHMEEERQWRDYKMVTQYRPILCCDFLSRDELVVVERPLVDVLLTLPPAYFKHKYGAS</sequence>
<evidence type="ECO:0000313" key="4">
    <source>
        <dbReference type="Proteomes" id="UP000521872"/>
    </source>
</evidence>
<dbReference type="EMBL" id="JAACJL010000001">
    <property type="protein sequence ID" value="KAF4623771.1"/>
    <property type="molecule type" value="Genomic_DNA"/>
</dbReference>
<accession>A0A8H4VV29</accession>
<dbReference type="GO" id="GO:0003723">
    <property type="term" value="F:RNA binding"/>
    <property type="evidence" value="ECO:0007669"/>
    <property type="project" value="TreeGrafter"/>
</dbReference>
<evidence type="ECO:0008006" key="5">
    <source>
        <dbReference type="Google" id="ProtNLM"/>
    </source>
</evidence>